<dbReference type="PATRIC" id="fig|862908.3.peg.1373"/>
<dbReference type="InterPro" id="IPR036188">
    <property type="entry name" value="FAD/NAD-bd_sf"/>
</dbReference>
<dbReference type="Gene3D" id="3.50.50.60">
    <property type="entry name" value="FAD/NAD(P)-binding domain"/>
    <property type="match status" value="2"/>
</dbReference>
<dbReference type="PANTHER" id="PTHR43734:SF7">
    <property type="entry name" value="4,4'-DIAPONEUROSPORENE OXYGENASE"/>
    <property type="match status" value="1"/>
</dbReference>
<dbReference type="PANTHER" id="PTHR43734">
    <property type="entry name" value="PHYTOENE DESATURASE"/>
    <property type="match status" value="1"/>
</dbReference>
<keyword evidence="2" id="KW-0560">Oxidoreductase</keyword>
<dbReference type="eggNOG" id="COG1233">
    <property type="taxonomic scope" value="Bacteria"/>
</dbReference>
<accession>E1X077</accession>
<proteinExistence type="inferred from homology"/>
<keyword evidence="3" id="KW-0812">Transmembrane</keyword>
<dbReference type="STRING" id="862908.BMS_1442"/>
<evidence type="ECO:0000256" key="1">
    <source>
        <dbReference type="ARBA" id="ARBA00006046"/>
    </source>
</evidence>
<dbReference type="Proteomes" id="UP000008963">
    <property type="component" value="Chromosome"/>
</dbReference>
<reference evidence="6" key="1">
    <citation type="journal article" date="2013" name="ISME J.">
        <title>A small predatory core genome in the divergent marine Bacteriovorax marinus SJ and the terrestrial Bdellovibrio bacteriovorus.</title>
        <authorList>
            <person name="Crossman L.C."/>
            <person name="Chen H."/>
            <person name="Cerdeno-Tarraga A.M."/>
            <person name="Brooks K."/>
            <person name="Quail M.A."/>
            <person name="Pineiro S.A."/>
            <person name="Hobley L."/>
            <person name="Sockett R.E."/>
            <person name="Bentley S.D."/>
            <person name="Parkhill J."/>
            <person name="Williams H.N."/>
            <person name="Stine O.C."/>
        </authorList>
    </citation>
    <scope>NUCLEOTIDE SEQUENCE [LARGE SCALE GENOMIC DNA]</scope>
    <source>
        <strain evidence="6">ATCC BAA-682 / DSM 15412 / SJ</strain>
    </source>
</reference>
<comment type="similarity">
    <text evidence="1">Belongs to the carotenoid/retinoid oxidoreductase family.</text>
</comment>
<evidence type="ECO:0000313" key="5">
    <source>
        <dbReference type="EMBL" id="CBW26304.1"/>
    </source>
</evidence>
<evidence type="ECO:0000259" key="4">
    <source>
        <dbReference type="Pfam" id="PF01593"/>
    </source>
</evidence>
<organism evidence="5 6">
    <name type="scientific">Halobacteriovorax marinus (strain ATCC BAA-682 / DSM 15412 / SJ)</name>
    <name type="common">Bacteriovorax marinus</name>
    <dbReference type="NCBI Taxonomy" id="862908"/>
    <lineage>
        <taxon>Bacteria</taxon>
        <taxon>Pseudomonadati</taxon>
        <taxon>Bdellovibrionota</taxon>
        <taxon>Bacteriovoracia</taxon>
        <taxon>Bacteriovoracales</taxon>
        <taxon>Halobacteriovoraceae</taxon>
        <taxon>Halobacteriovorax</taxon>
    </lineage>
</organism>
<evidence type="ECO:0000256" key="2">
    <source>
        <dbReference type="ARBA" id="ARBA00023002"/>
    </source>
</evidence>
<dbReference type="GO" id="GO:0016491">
    <property type="term" value="F:oxidoreductase activity"/>
    <property type="evidence" value="ECO:0007669"/>
    <property type="project" value="UniProtKB-KW"/>
</dbReference>
<keyword evidence="3" id="KW-0472">Membrane</keyword>
<dbReference type="OrthoDB" id="9774675at2"/>
<dbReference type="EMBL" id="FQ312005">
    <property type="protein sequence ID" value="CBW26304.1"/>
    <property type="molecule type" value="Genomic_DNA"/>
</dbReference>
<dbReference type="AlphaFoldDB" id="E1X077"/>
<keyword evidence="6" id="KW-1185">Reference proteome</keyword>
<dbReference type="InterPro" id="IPR002937">
    <property type="entry name" value="Amino_oxidase"/>
</dbReference>
<sequence length="459" mass="52565">MEKYDVIIIGAGMSGMAAAIRLAMFDKKVLLLEKHVISGGLNSYYKRARRDFDVGLHALTNYIEKGERRKPLSKLLKQLRIPYEDLKLSPQRHSKIIFPETTLRFTNDLNDFIEEIAEYFPSQVDGFNKLLEHINDFSETALDNEHILAKEVVRKYITNEELLEMIFCPLLIYGSAWENDMDFSQFVIMFKSIYMEGFSRPEGGVRTIINILLKKLEDLGQIVRFRSEVQRINTRDGKVVGLTLKSGEELLCDKIISSMGYPETLSVVEGMNPRTTPATGKMTFCESILVLDKKPRELNLDSTIIFYNDRPKYLYREPSELFDDKSAVICLPNNFGHDDFDEGWVRITNMANFKLWNELERPQYKEEKEKVFQSACQLTKKIMPAWNEEIVFKDIFSPTTIKKYTGHFGGTVYGSTDKTRDGSTEVEGLYICGTDQGFLGIVGSMLSGISMANLYGLMD</sequence>
<dbReference type="Pfam" id="PF01593">
    <property type="entry name" value="Amino_oxidase"/>
    <property type="match status" value="1"/>
</dbReference>
<evidence type="ECO:0000256" key="3">
    <source>
        <dbReference type="SAM" id="Phobius"/>
    </source>
</evidence>
<evidence type="ECO:0000313" key="6">
    <source>
        <dbReference type="Proteomes" id="UP000008963"/>
    </source>
</evidence>
<dbReference type="KEGG" id="bmx:BMS_1442"/>
<dbReference type="SUPFAM" id="SSF51905">
    <property type="entry name" value="FAD/NAD(P)-binding domain"/>
    <property type="match status" value="1"/>
</dbReference>
<gene>
    <name evidence="5" type="ordered locus">BMS_1442</name>
</gene>
<name>E1X077_HALMS</name>
<protein>
    <submittedName>
        <fullName evidence="5">Dehydrogenase</fullName>
    </submittedName>
</protein>
<feature type="transmembrane region" description="Helical" evidence="3">
    <location>
        <begin position="6"/>
        <end position="24"/>
    </location>
</feature>
<dbReference type="PRINTS" id="PR00411">
    <property type="entry name" value="PNDRDTASEI"/>
</dbReference>
<feature type="domain" description="Amine oxidase" evidence="4">
    <location>
        <begin position="13"/>
        <end position="265"/>
    </location>
</feature>
<keyword evidence="3" id="KW-1133">Transmembrane helix</keyword>
<dbReference type="HOGENOM" id="CLU_558772_0_0_7"/>
<dbReference type="RefSeq" id="WP_014244088.1">
    <property type="nucleotide sequence ID" value="NC_016620.1"/>
</dbReference>